<feature type="transmembrane region" description="Helical" evidence="5">
    <location>
        <begin position="79"/>
        <end position="100"/>
    </location>
</feature>
<feature type="transmembrane region" description="Helical" evidence="5">
    <location>
        <begin position="304"/>
        <end position="324"/>
    </location>
</feature>
<comment type="caution">
    <text evidence="6">The sequence shown here is derived from an EMBL/GenBank/DDBJ whole genome shotgun (WGS) entry which is preliminary data.</text>
</comment>
<dbReference type="Pfam" id="PF02535">
    <property type="entry name" value="Zip"/>
    <property type="match status" value="1"/>
</dbReference>
<feature type="transmembrane region" description="Helical" evidence="5">
    <location>
        <begin position="217"/>
        <end position="237"/>
    </location>
</feature>
<dbReference type="Proteomes" id="UP000794436">
    <property type="component" value="Unassembled WGS sequence"/>
</dbReference>
<reference evidence="6" key="1">
    <citation type="submission" date="2019-03" db="EMBL/GenBank/DDBJ databases">
        <title>Long read genome sequence of the mycoparasitic Pythium oligandrum ATCC 38472 isolated from sugarbeet rhizosphere.</title>
        <authorList>
            <person name="Gaulin E."/>
        </authorList>
    </citation>
    <scope>NUCLEOTIDE SEQUENCE</scope>
    <source>
        <strain evidence="6">ATCC 38472_TT</strain>
    </source>
</reference>
<keyword evidence="2 5" id="KW-0812">Transmembrane</keyword>
<name>A0A8K1C6K3_PYTOL</name>
<keyword evidence="3 5" id="KW-1133">Transmembrane helix</keyword>
<dbReference type="AlphaFoldDB" id="A0A8K1C6K3"/>
<dbReference type="InterPro" id="IPR003689">
    <property type="entry name" value="ZIP"/>
</dbReference>
<gene>
    <name evidence="6" type="ORF">Poli38472_003281</name>
</gene>
<evidence type="ECO:0000256" key="5">
    <source>
        <dbReference type="SAM" id="Phobius"/>
    </source>
</evidence>
<keyword evidence="4 5" id="KW-0472">Membrane</keyword>
<evidence type="ECO:0000256" key="2">
    <source>
        <dbReference type="ARBA" id="ARBA00022692"/>
    </source>
</evidence>
<accession>A0A8K1C6K3</accession>
<feature type="transmembrane region" description="Helical" evidence="5">
    <location>
        <begin position="336"/>
        <end position="357"/>
    </location>
</feature>
<dbReference type="GO" id="GO:0005385">
    <property type="term" value="F:zinc ion transmembrane transporter activity"/>
    <property type="evidence" value="ECO:0007669"/>
    <property type="project" value="TreeGrafter"/>
</dbReference>
<comment type="subcellular location">
    <subcellularLocation>
        <location evidence="1">Membrane</location>
        <topology evidence="1">Multi-pass membrane protein</topology>
    </subcellularLocation>
</comment>
<evidence type="ECO:0000256" key="1">
    <source>
        <dbReference type="ARBA" id="ARBA00004141"/>
    </source>
</evidence>
<proteinExistence type="predicted"/>
<feature type="transmembrane region" description="Helical" evidence="5">
    <location>
        <begin position="276"/>
        <end position="298"/>
    </location>
</feature>
<dbReference type="PANTHER" id="PTHR11040">
    <property type="entry name" value="ZINC/IRON TRANSPORTER"/>
    <property type="match status" value="1"/>
</dbReference>
<feature type="transmembrane region" description="Helical" evidence="5">
    <location>
        <begin position="243"/>
        <end position="264"/>
    </location>
</feature>
<sequence>MDAVSTFKLVSAGVICVLAVAGGVAPLVLKDRVSPTVTSVLNMFAGGIFFAGSCLHLLPDAQANQALADAGCLPSGKCLQLAYVFYALGFLMVMMLEVFAHSVQRSYGVGVLGDEAEEHLPLVLNGTKDRPVAQVQPSEVFSHEEDGHHMKHGRHHHTHVDHKTLYGSAESHGHNDSRYGLGSARDLLNGLSASGEQCVDMEVTHAHIHGIMDVNPAMAFIVFVALSFHSVMEGMGIGASSGAAWDIFVAILAHKSLAAFALALELLHHQVPRERFFATIGIFSLMSPLGIFLGSLMADTNKETIASGICSAMAGGTFLFVAVMETIPQELQNQKCLLGKCAALLAGFSAMGVLSIWT</sequence>
<dbReference type="GO" id="GO:0016020">
    <property type="term" value="C:membrane"/>
    <property type="evidence" value="ECO:0007669"/>
    <property type="project" value="UniProtKB-SubCell"/>
</dbReference>
<keyword evidence="7" id="KW-1185">Reference proteome</keyword>
<feature type="transmembrane region" description="Helical" evidence="5">
    <location>
        <begin position="40"/>
        <end position="59"/>
    </location>
</feature>
<dbReference type="OrthoDB" id="448280at2759"/>
<evidence type="ECO:0000313" key="6">
    <source>
        <dbReference type="EMBL" id="TMW57356.1"/>
    </source>
</evidence>
<protein>
    <submittedName>
        <fullName evidence="6">Uncharacterized protein</fullName>
    </submittedName>
</protein>
<organism evidence="6 7">
    <name type="scientific">Pythium oligandrum</name>
    <name type="common">Mycoparasitic fungus</name>
    <dbReference type="NCBI Taxonomy" id="41045"/>
    <lineage>
        <taxon>Eukaryota</taxon>
        <taxon>Sar</taxon>
        <taxon>Stramenopiles</taxon>
        <taxon>Oomycota</taxon>
        <taxon>Peronosporomycetes</taxon>
        <taxon>Pythiales</taxon>
        <taxon>Pythiaceae</taxon>
        <taxon>Pythium</taxon>
    </lineage>
</organism>
<feature type="transmembrane region" description="Helical" evidence="5">
    <location>
        <begin position="6"/>
        <end position="28"/>
    </location>
</feature>
<evidence type="ECO:0000313" key="7">
    <source>
        <dbReference type="Proteomes" id="UP000794436"/>
    </source>
</evidence>
<evidence type="ECO:0000256" key="3">
    <source>
        <dbReference type="ARBA" id="ARBA00022989"/>
    </source>
</evidence>
<dbReference type="PANTHER" id="PTHR11040:SF140">
    <property type="entry name" value="ZRT (ZRT), IRT- (IRT-) LIKE PROTEIN TRANSPORTER"/>
    <property type="match status" value="1"/>
</dbReference>
<dbReference type="EMBL" id="SPLM01000144">
    <property type="protein sequence ID" value="TMW57356.1"/>
    <property type="molecule type" value="Genomic_DNA"/>
</dbReference>
<evidence type="ECO:0000256" key="4">
    <source>
        <dbReference type="ARBA" id="ARBA00023136"/>
    </source>
</evidence>